<dbReference type="RefSeq" id="WP_006524220.1">
    <property type="nucleotide sequence ID" value="NC_021184.1"/>
</dbReference>
<dbReference type="AlphaFoldDB" id="R4KVS0"/>
<organism evidence="1 2">
    <name type="scientific">Desulfoscipio gibsoniae DSM 7213</name>
    <dbReference type="NCBI Taxonomy" id="767817"/>
    <lineage>
        <taxon>Bacteria</taxon>
        <taxon>Bacillati</taxon>
        <taxon>Bacillota</taxon>
        <taxon>Clostridia</taxon>
        <taxon>Eubacteriales</taxon>
        <taxon>Desulfallaceae</taxon>
        <taxon>Desulfoscipio</taxon>
    </lineage>
</organism>
<dbReference type="OrthoDB" id="9795386at2"/>
<keyword evidence="2" id="KW-1185">Reference proteome</keyword>
<dbReference type="KEGG" id="dgi:Desgi_4493"/>
<dbReference type="Proteomes" id="UP000013520">
    <property type="component" value="Chromosome"/>
</dbReference>
<evidence type="ECO:0000313" key="2">
    <source>
        <dbReference type="Proteomes" id="UP000013520"/>
    </source>
</evidence>
<evidence type="ECO:0000313" key="1">
    <source>
        <dbReference type="EMBL" id="AGL03721.1"/>
    </source>
</evidence>
<evidence type="ECO:0008006" key="3">
    <source>
        <dbReference type="Google" id="ProtNLM"/>
    </source>
</evidence>
<proteinExistence type="predicted"/>
<dbReference type="EMBL" id="CP003273">
    <property type="protein sequence ID" value="AGL03721.1"/>
    <property type="molecule type" value="Genomic_DNA"/>
</dbReference>
<sequence length="358" mass="42298">MAEHYRFFDSVDGEDERYYTADEFAEYFRQFIRNGIFNGSGDNLQVGAQGQDMRTFIKPGYAWIEGYLYKIDIEPLELYHPMAHANYDRIDRVVIRLDKTLENRYVKAFVLTGTAAETPQVPELTRNENIYELALAQVVVLAGKSFIEAYQITDERLNPAVCGVVTHLFEQVDTTELFNEWQLYLNARRAHGDTEFAAWLEYLTDKKQNASVEHAAFLAMLQSKFTAFQNNWTNWVNDKLTIPDGAFYIQWKTWFDRIQQDWDIWFDHEAQRVWQDWVNEKLTAPDGEFYTQWKDWFEEIQDITNLVPWSQFKAHRDRTVREETHGLRLRGGNLEVEINDGKWRRLEAQPVINTWGGM</sequence>
<dbReference type="STRING" id="767817.Desgi_4493"/>
<accession>R4KVS0</accession>
<protein>
    <recommendedName>
        <fullName evidence="3">Phage structural protein</fullName>
    </recommendedName>
</protein>
<dbReference type="HOGENOM" id="CLU_031865_0_0_9"/>
<dbReference type="eggNOG" id="ENOG502ZQEV">
    <property type="taxonomic scope" value="Bacteria"/>
</dbReference>
<name>R4KVS0_9FIRM</name>
<reference evidence="1 2" key="1">
    <citation type="submission" date="2012-01" db="EMBL/GenBank/DDBJ databases">
        <title>Complete sequence of Desulfotomaculum gibsoniae DSM 7213.</title>
        <authorList>
            <consortium name="US DOE Joint Genome Institute"/>
            <person name="Lucas S."/>
            <person name="Han J."/>
            <person name="Lapidus A."/>
            <person name="Cheng J.-F."/>
            <person name="Goodwin L."/>
            <person name="Pitluck S."/>
            <person name="Peters L."/>
            <person name="Ovchinnikova G."/>
            <person name="Teshima H."/>
            <person name="Detter J.C."/>
            <person name="Han C."/>
            <person name="Tapia R."/>
            <person name="Land M."/>
            <person name="Hauser L."/>
            <person name="Kyrpides N."/>
            <person name="Ivanova N."/>
            <person name="Pagani I."/>
            <person name="Parshina S."/>
            <person name="Plugge C."/>
            <person name="Muyzer G."/>
            <person name="Kuever J."/>
            <person name="Ivanova A."/>
            <person name="Nazina T."/>
            <person name="Klenk H.-P."/>
            <person name="Brambilla E."/>
            <person name="Spring S."/>
            <person name="Stams A.F."/>
            <person name="Woyke T."/>
        </authorList>
    </citation>
    <scope>NUCLEOTIDE SEQUENCE [LARGE SCALE GENOMIC DNA]</scope>
    <source>
        <strain evidence="1 2">DSM 7213</strain>
    </source>
</reference>
<gene>
    <name evidence="1" type="ORF">Desgi_4493</name>
</gene>